<reference evidence="1 2" key="1">
    <citation type="submission" date="2021-03" db="EMBL/GenBank/DDBJ databases">
        <title>Genomic Encyclopedia of Type Strains, Phase IV (KMG-IV): sequencing the most valuable type-strain genomes for metagenomic binning, comparative biology and taxonomic classification.</title>
        <authorList>
            <person name="Goeker M."/>
        </authorList>
    </citation>
    <scope>NUCLEOTIDE SEQUENCE [LARGE SCALE GENOMIC DNA]</scope>
    <source>
        <strain evidence="1 2">DSM 13372</strain>
    </source>
</reference>
<keyword evidence="2" id="KW-1185">Reference proteome</keyword>
<dbReference type="Proteomes" id="UP000730739">
    <property type="component" value="Unassembled WGS sequence"/>
</dbReference>
<evidence type="ECO:0000313" key="2">
    <source>
        <dbReference type="Proteomes" id="UP000730739"/>
    </source>
</evidence>
<name>A0ABS4QZS0_9HYPH</name>
<proteinExistence type="predicted"/>
<organism evidence="1 2">
    <name type="scientific">Sinorhizobium kostiense</name>
    <dbReference type="NCBI Taxonomy" id="76747"/>
    <lineage>
        <taxon>Bacteria</taxon>
        <taxon>Pseudomonadati</taxon>
        <taxon>Pseudomonadota</taxon>
        <taxon>Alphaproteobacteria</taxon>
        <taxon>Hyphomicrobiales</taxon>
        <taxon>Rhizobiaceae</taxon>
        <taxon>Sinorhizobium/Ensifer group</taxon>
        <taxon>Sinorhizobium</taxon>
    </lineage>
</organism>
<dbReference type="EMBL" id="JAGILA010000003">
    <property type="protein sequence ID" value="MBP2236123.1"/>
    <property type="molecule type" value="Genomic_DNA"/>
</dbReference>
<comment type="caution">
    <text evidence="1">The sequence shown here is derived from an EMBL/GenBank/DDBJ whole genome shotgun (WGS) entry which is preliminary data.</text>
</comment>
<evidence type="ECO:0000313" key="1">
    <source>
        <dbReference type="EMBL" id="MBP2236123.1"/>
    </source>
</evidence>
<sequence>MRVPDGRPTSPNCECIDPAVTPTRNNKCIAPENGAIGSPHGRLKNASAMPCCSATRDFDDLDAYHGFIDEDRQQRNARHCKPSMPRTRCRSRYRVRAPATLKRLSRVYRSAASHW</sequence>
<protein>
    <submittedName>
        <fullName evidence="1">Uncharacterized protein</fullName>
    </submittedName>
</protein>
<gene>
    <name evidence="1" type="ORF">J2Z31_002637</name>
</gene>
<accession>A0ABS4QZS0</accession>
<dbReference type="RefSeq" id="WP_209602322.1">
    <property type="nucleotide sequence ID" value="NZ_JAGILA010000003.1"/>
</dbReference>